<name>A0A1I0E561_9BACT</name>
<proteinExistence type="predicted"/>
<dbReference type="STRING" id="82805.SAMN04487998_1690"/>
<dbReference type="NCBIfam" id="TIGR02293">
    <property type="entry name" value="TAS_TIGR02293"/>
    <property type="match status" value="1"/>
</dbReference>
<dbReference type="Pfam" id="PF20432">
    <property type="entry name" value="Xre-like-HTH"/>
    <property type="match status" value="1"/>
</dbReference>
<evidence type="ECO:0000313" key="4">
    <source>
        <dbReference type="Proteomes" id="UP000198697"/>
    </source>
</evidence>
<dbReference type="InterPro" id="IPR046847">
    <property type="entry name" value="Xre-like_HTH"/>
</dbReference>
<evidence type="ECO:0000259" key="1">
    <source>
        <dbReference type="Pfam" id="PF09722"/>
    </source>
</evidence>
<dbReference type="EMBL" id="FOHS01000002">
    <property type="protein sequence ID" value="SET39917.1"/>
    <property type="molecule type" value="Genomic_DNA"/>
</dbReference>
<dbReference type="InterPro" id="IPR024467">
    <property type="entry name" value="Xre/MbcA/ParS-like_toxin-bd"/>
</dbReference>
<evidence type="ECO:0000313" key="3">
    <source>
        <dbReference type="EMBL" id="SET39917.1"/>
    </source>
</evidence>
<protein>
    <submittedName>
        <fullName evidence="3">Putative toxin-antitoxin system antitoxin component, TIGR02293 family</fullName>
    </submittedName>
</protein>
<evidence type="ECO:0000259" key="2">
    <source>
        <dbReference type="Pfam" id="PF20432"/>
    </source>
</evidence>
<sequence>MPAATTTTTQPPIVLALSAAVRKKWAAWGRTGQDAYALVMEARKGVPAATAFEVAAAYQLQAQELEAIYELSTKTLRTYSQENKTLSAARSEKTLKIISLYNLGVEVFGEAAAFLRWLDKPAHGLDQEVPLRLLETSGGIDLVSEELTRIAYGDLS</sequence>
<gene>
    <name evidence="3" type="ORF">SAMN04487998_1690</name>
</gene>
<dbReference type="OrthoDB" id="5770459at2"/>
<dbReference type="Proteomes" id="UP000198697">
    <property type="component" value="Unassembled WGS sequence"/>
</dbReference>
<dbReference type="GO" id="GO:0003677">
    <property type="term" value="F:DNA binding"/>
    <property type="evidence" value="ECO:0007669"/>
    <property type="project" value="InterPro"/>
</dbReference>
<keyword evidence="4" id="KW-1185">Reference proteome</keyword>
<dbReference type="Pfam" id="PF09722">
    <property type="entry name" value="Xre_MbcA_ParS_C"/>
    <property type="match status" value="1"/>
</dbReference>
<accession>A0A1I0E561</accession>
<feature type="domain" description="Antitoxin Xre/MbcA/ParS-like toxin-binding" evidence="1">
    <location>
        <begin position="105"/>
        <end position="153"/>
    </location>
</feature>
<dbReference type="InterPro" id="IPR011979">
    <property type="entry name" value="Antitox_Xre"/>
</dbReference>
<organism evidence="3 4">
    <name type="scientific">Hymenobacter actinosclerus</name>
    <dbReference type="NCBI Taxonomy" id="82805"/>
    <lineage>
        <taxon>Bacteria</taxon>
        <taxon>Pseudomonadati</taxon>
        <taxon>Bacteroidota</taxon>
        <taxon>Cytophagia</taxon>
        <taxon>Cytophagales</taxon>
        <taxon>Hymenobacteraceae</taxon>
        <taxon>Hymenobacter</taxon>
    </lineage>
</organism>
<dbReference type="AlphaFoldDB" id="A0A1I0E561"/>
<reference evidence="4" key="1">
    <citation type="submission" date="2016-10" db="EMBL/GenBank/DDBJ databases">
        <authorList>
            <person name="Varghese N."/>
            <person name="Submissions S."/>
        </authorList>
    </citation>
    <scope>NUCLEOTIDE SEQUENCE [LARGE SCALE GENOMIC DNA]</scope>
    <source>
        <strain evidence="4">DSM 15310</strain>
    </source>
</reference>
<dbReference type="RefSeq" id="WP_092770367.1">
    <property type="nucleotide sequence ID" value="NZ_FOHS01000002.1"/>
</dbReference>
<feature type="domain" description="Antitoxin Xre-like helix-turn-helix" evidence="2">
    <location>
        <begin position="38"/>
        <end position="98"/>
    </location>
</feature>